<evidence type="ECO:0000313" key="3">
    <source>
        <dbReference type="EMBL" id="CAD9500567.1"/>
    </source>
</evidence>
<feature type="chain" id="PRO_5030725723" description="Phytase-like domain-containing protein" evidence="2">
    <location>
        <begin position="20"/>
        <end position="365"/>
    </location>
</feature>
<organism evidence="3">
    <name type="scientific">Haptolina brevifila</name>
    <dbReference type="NCBI Taxonomy" id="156173"/>
    <lineage>
        <taxon>Eukaryota</taxon>
        <taxon>Haptista</taxon>
        <taxon>Haptophyta</taxon>
        <taxon>Prymnesiophyceae</taxon>
        <taxon>Prymnesiales</taxon>
        <taxon>Prymnesiaceae</taxon>
        <taxon>Haptolina</taxon>
    </lineage>
</organism>
<protein>
    <recommendedName>
        <fullName evidence="4">Phytase-like domain-containing protein</fullName>
    </recommendedName>
</protein>
<evidence type="ECO:0008006" key="4">
    <source>
        <dbReference type="Google" id="ProtNLM"/>
    </source>
</evidence>
<dbReference type="EMBL" id="HBGU01053259">
    <property type="protein sequence ID" value="CAD9500567.1"/>
    <property type="molecule type" value="Transcribed_RNA"/>
</dbReference>
<reference evidence="3" key="1">
    <citation type="submission" date="2021-01" db="EMBL/GenBank/DDBJ databases">
        <authorList>
            <person name="Corre E."/>
            <person name="Pelletier E."/>
            <person name="Niang G."/>
            <person name="Scheremetjew M."/>
            <person name="Finn R."/>
            <person name="Kale V."/>
            <person name="Holt S."/>
            <person name="Cochrane G."/>
            <person name="Meng A."/>
            <person name="Brown T."/>
            <person name="Cohen L."/>
        </authorList>
    </citation>
    <scope>NUCLEOTIDE SEQUENCE</scope>
    <source>
        <strain evidence="3">UTEX LB 985</strain>
    </source>
</reference>
<feature type="signal peptide" evidence="2">
    <location>
        <begin position="1"/>
        <end position="19"/>
    </location>
</feature>
<dbReference type="AlphaFoldDB" id="A0A7S2HUC8"/>
<keyword evidence="2" id="KW-0732">Signal</keyword>
<sequence length="365" mass="39888">MLVVAAVFTFSSRVAIIAAGALKWFQHSCPLFTLPEHSTGATVLLAFVAVPPGTSSLPITRDTAFESSPMLSEEKEDGGDDDDDFQPVQLLKDISGLAYMGDGTFIGVHDAKLREPLPRVSMFRLPTSLGGIKYMSMKPNWPEDRSSNDLESAARIPGTRQVLLCESGDDASELDRIYLAEVGRRSIHIKEHIRWSSFAKAYNVEASAVALTDSGHLFLWAERNSTTIHWRDLQLSPLAIGARGVSSGSGTFELSRDQRHLCDRPVVGLDVDSDGAIYAACSHDIEGEGDFGPYRSGVFRIGRIQADQVKIDQQPTAMTFQDGFKVEAVARADEVPDKFVTKAPMTFIATDDENYGGTLRPVIMT</sequence>
<proteinExistence type="predicted"/>
<accession>A0A7S2HUC8</accession>
<gene>
    <name evidence="3" type="ORF">CBRE1094_LOCUS29098</name>
</gene>
<feature type="region of interest" description="Disordered" evidence="1">
    <location>
        <begin position="59"/>
        <end position="85"/>
    </location>
</feature>
<evidence type="ECO:0000256" key="2">
    <source>
        <dbReference type="SAM" id="SignalP"/>
    </source>
</evidence>
<name>A0A7S2HUC8_9EUKA</name>
<feature type="compositionally biased region" description="Acidic residues" evidence="1">
    <location>
        <begin position="74"/>
        <end position="85"/>
    </location>
</feature>
<evidence type="ECO:0000256" key="1">
    <source>
        <dbReference type="SAM" id="MobiDB-lite"/>
    </source>
</evidence>